<evidence type="ECO:0000313" key="5">
    <source>
        <dbReference type="Proteomes" id="UP000321947"/>
    </source>
</evidence>
<accession>A0A5D3CBH8</accession>
<dbReference type="Proteomes" id="UP000321947">
    <property type="component" value="Unassembled WGS sequence"/>
</dbReference>
<evidence type="ECO:0000313" key="2">
    <source>
        <dbReference type="EMBL" id="KAA0049937.1"/>
    </source>
</evidence>
<dbReference type="OrthoDB" id="5554229at2759"/>
<dbReference type="SUPFAM" id="SSF54160">
    <property type="entry name" value="Chromo domain-like"/>
    <property type="match status" value="1"/>
</dbReference>
<proteinExistence type="predicted"/>
<evidence type="ECO:0000259" key="1">
    <source>
        <dbReference type="PROSITE" id="PS50013"/>
    </source>
</evidence>
<protein>
    <submittedName>
        <fullName evidence="3">Ty3/gypsy retrotransposon protein</fullName>
    </submittedName>
</protein>
<dbReference type="AlphaFoldDB" id="A0A5D3CBH8"/>
<dbReference type="InterPro" id="IPR016197">
    <property type="entry name" value="Chromo-like_dom_sf"/>
</dbReference>
<dbReference type="Proteomes" id="UP000321393">
    <property type="component" value="Unassembled WGS sequence"/>
</dbReference>
<feature type="domain" description="Chromo" evidence="1">
    <location>
        <begin position="1"/>
        <end position="76"/>
    </location>
</feature>
<dbReference type="EMBL" id="SSTD01013124">
    <property type="protein sequence ID" value="TYK07669.1"/>
    <property type="molecule type" value="Genomic_DNA"/>
</dbReference>
<reference evidence="4 5" key="1">
    <citation type="submission" date="2019-08" db="EMBL/GenBank/DDBJ databases">
        <title>Draft genome sequences of two oriental melons (Cucumis melo L. var makuwa).</title>
        <authorList>
            <person name="Kwon S.-Y."/>
        </authorList>
    </citation>
    <scope>NUCLEOTIDE SEQUENCE [LARGE SCALE GENOMIC DNA]</scope>
    <source>
        <strain evidence="5">cv. Chang Bougi</strain>
        <strain evidence="4">cv. SW 3</strain>
        <tissue evidence="3">Leaf</tissue>
    </source>
</reference>
<dbReference type="InterPro" id="IPR000953">
    <property type="entry name" value="Chromo/chromo_shadow_dom"/>
</dbReference>
<sequence length="77" mass="9290">MLRIRWSKELGANEWLVKWKTLPEGEATWESVYQMNQHFSSFHLEDKVNLEPQGVVRPPIIHKYKRRDKKAITQRQT</sequence>
<organism evidence="3 5">
    <name type="scientific">Cucumis melo var. makuwa</name>
    <name type="common">Oriental melon</name>
    <dbReference type="NCBI Taxonomy" id="1194695"/>
    <lineage>
        <taxon>Eukaryota</taxon>
        <taxon>Viridiplantae</taxon>
        <taxon>Streptophyta</taxon>
        <taxon>Embryophyta</taxon>
        <taxon>Tracheophyta</taxon>
        <taxon>Spermatophyta</taxon>
        <taxon>Magnoliopsida</taxon>
        <taxon>eudicotyledons</taxon>
        <taxon>Gunneridae</taxon>
        <taxon>Pentapetalae</taxon>
        <taxon>rosids</taxon>
        <taxon>fabids</taxon>
        <taxon>Cucurbitales</taxon>
        <taxon>Cucurbitaceae</taxon>
        <taxon>Benincaseae</taxon>
        <taxon>Cucumis</taxon>
    </lineage>
</organism>
<dbReference type="Gene3D" id="2.40.50.40">
    <property type="match status" value="1"/>
</dbReference>
<evidence type="ECO:0000313" key="3">
    <source>
        <dbReference type="EMBL" id="TYK07669.1"/>
    </source>
</evidence>
<comment type="caution">
    <text evidence="3">The sequence shown here is derived from an EMBL/GenBank/DDBJ whole genome shotgun (WGS) entry which is preliminary data.</text>
</comment>
<dbReference type="EMBL" id="SSTE01011953">
    <property type="protein sequence ID" value="KAA0049937.1"/>
    <property type="molecule type" value="Genomic_DNA"/>
</dbReference>
<evidence type="ECO:0000313" key="4">
    <source>
        <dbReference type="Proteomes" id="UP000321393"/>
    </source>
</evidence>
<name>A0A5D3CBH8_CUCMM</name>
<gene>
    <name evidence="3" type="ORF">E5676_scaffold105G00780</name>
    <name evidence="2" type="ORF">E6C27_scaffold13G00960</name>
</gene>
<dbReference type="PROSITE" id="PS50013">
    <property type="entry name" value="CHROMO_2"/>
    <property type="match status" value="1"/>
</dbReference>